<evidence type="ECO:0000313" key="3">
    <source>
        <dbReference type="Proteomes" id="UP000249464"/>
    </source>
</evidence>
<dbReference type="AlphaFoldDB" id="A0A2X0MLU1"/>
<dbReference type="PROSITE" id="PS50878">
    <property type="entry name" value="RT_POL"/>
    <property type="match status" value="1"/>
</dbReference>
<dbReference type="InterPro" id="IPR036691">
    <property type="entry name" value="Endo/exonu/phosph_ase_sf"/>
</dbReference>
<sequence length="1098" mass="123825">MMNMAITDRAWTPVSHWQTLLSKIAFNPLDTIRQLHPITPAFTRPHYLGRGDKREICSWSRIDYILVQCSWANRLLSASTLFDAPCSDHRPVVATFALPTDFISRLNPTVFDDQDFVASIPGVVDEVYRRLEGTAPLGDVYDAALRAVAVAGHARYRSTRADMRRLRAESQSVMEALEARGEHMNEAERDAYAFAKSRLDQLAVKEAQWLRIRAHVPSVDSREGQSASIRTRLNRRSRQTSIVSLEDVDGTETVDMQEALGIASRHAQSLFTPDPARGDPTNARRSLLGPIRAAKCYDDDRSDPTFGRRLPVKREAITGAFGHSVRAFQGAATYFAPKLLDLFNSIWEGGKMTASLAEGLVRLLPKNKPGANLKSLGAYRPITLRETTYKVLSKVLVARLNGVLGELLPPAQHGFMPSRRSADAGSHLTLLLEKLRSLGTDVFPEGALLSLDQQSAYDRVDHAWIFDLFEAFGFGERFISLLRALYDPETLGVRYLINGFPTELVRLLCGLGQGDPLSCPVWNITFQPFLDALVRRGIALDLQKVWPGGPRAQLTHLAFADDAVVVVESPAALSKLETLSQTWYKATNGKTNTDKTLVLPLGPNWLRDETAQALPTVQEGESFKWCGYAFFRHGDSKLFWTHVLDRIKAKTRAARDRTLSPSGKVFYANAHIISTVLHVLSFDIPPQWFIKAAETALTDFVWGGAGRNTVARDFVFQAREDGGLGLISIGDIVHSVALRFWDAVAGSNEAIWAPLARESWRSLVAATRDFSPWGFFSSTARVEKLYRDSTRWGAVVAAARVTVPTIKSELLTLPELLSLPPRLPSLYAEDRGLYWRDEGKGWALVGHRRGFWQHSKEPALQHEHVWSRVEAPRPRCFNFFGLTRPFTIRKLRRLVNVVRFPGREDRVKRFRDGTSQSDRKRFWRWLHDRFASAVEQDTHWRLMYDVTPTRKRQHTQGHASSPTCLFCGNDAAVIETVSHYFFECAYSTSFWGGVLRILFDKLGIEDTDVDPSTFTPEQLTMGLPLLRGRGRTTSKWMWVRLACAIGFQRLHLLRWHVHQRFEKDRVVAPPSIPSALRAFNRDYLSRAGFVPGARDWEV</sequence>
<reference evidence="2 3" key="1">
    <citation type="submission" date="2016-11" db="EMBL/GenBank/DDBJ databases">
        <authorList>
            <person name="Jaros S."/>
            <person name="Januszkiewicz K."/>
            <person name="Wedrychowicz H."/>
        </authorList>
    </citation>
    <scope>NUCLEOTIDE SEQUENCE [LARGE SCALE GENOMIC DNA]</scope>
</reference>
<gene>
    <name evidence="2" type="primary">BQ5605_C105g13176</name>
    <name evidence="2" type="ORF">BQ5605_C105G13176</name>
</gene>
<dbReference type="Proteomes" id="UP000249464">
    <property type="component" value="Unassembled WGS sequence"/>
</dbReference>
<name>A0A2X0MLU1_9BASI</name>
<dbReference type="STRING" id="796604.A0A2X0MLU1"/>
<feature type="domain" description="Reverse transcriptase" evidence="1">
    <location>
        <begin position="345"/>
        <end position="630"/>
    </location>
</feature>
<organism evidence="2 3">
    <name type="scientific">Microbotryum silenes-dioicae</name>
    <dbReference type="NCBI Taxonomy" id="796604"/>
    <lineage>
        <taxon>Eukaryota</taxon>
        <taxon>Fungi</taxon>
        <taxon>Dikarya</taxon>
        <taxon>Basidiomycota</taxon>
        <taxon>Pucciniomycotina</taxon>
        <taxon>Microbotryomycetes</taxon>
        <taxon>Microbotryales</taxon>
        <taxon>Microbotryaceae</taxon>
        <taxon>Microbotryum</taxon>
    </lineage>
</organism>
<dbReference type="SUPFAM" id="SSF56219">
    <property type="entry name" value="DNase I-like"/>
    <property type="match status" value="1"/>
</dbReference>
<dbReference type="SUPFAM" id="SSF56672">
    <property type="entry name" value="DNA/RNA polymerases"/>
    <property type="match status" value="1"/>
</dbReference>
<evidence type="ECO:0000313" key="2">
    <source>
        <dbReference type="EMBL" id="SGZ11434.1"/>
    </source>
</evidence>
<dbReference type="PANTHER" id="PTHR19446">
    <property type="entry name" value="REVERSE TRANSCRIPTASES"/>
    <property type="match status" value="1"/>
</dbReference>
<protein>
    <submittedName>
        <fullName evidence="2">BQ5605_C105g13176 protein</fullName>
    </submittedName>
</protein>
<dbReference type="Gene3D" id="3.60.10.10">
    <property type="entry name" value="Endonuclease/exonuclease/phosphatase"/>
    <property type="match status" value="1"/>
</dbReference>
<dbReference type="EMBL" id="FQNC01000078">
    <property type="protein sequence ID" value="SGZ11434.1"/>
    <property type="molecule type" value="Genomic_DNA"/>
</dbReference>
<accession>A0A2X0MLU1</accession>
<dbReference type="InterPro" id="IPR000477">
    <property type="entry name" value="RT_dom"/>
</dbReference>
<evidence type="ECO:0000259" key="1">
    <source>
        <dbReference type="PROSITE" id="PS50878"/>
    </source>
</evidence>
<proteinExistence type="predicted"/>
<dbReference type="CDD" id="cd01650">
    <property type="entry name" value="RT_nLTR_like"/>
    <property type="match status" value="1"/>
</dbReference>
<dbReference type="Pfam" id="PF00078">
    <property type="entry name" value="RVT_1"/>
    <property type="match status" value="1"/>
</dbReference>
<dbReference type="InterPro" id="IPR043502">
    <property type="entry name" value="DNA/RNA_pol_sf"/>
</dbReference>
<keyword evidence="3" id="KW-1185">Reference proteome</keyword>